<feature type="transmembrane region" description="Helical" evidence="1">
    <location>
        <begin position="187"/>
        <end position="210"/>
    </location>
</feature>
<dbReference type="AlphaFoldDB" id="A0A172ZJK1"/>
<gene>
    <name evidence="2" type="ORF">AR543_18045</name>
</gene>
<protein>
    <recommendedName>
        <fullName evidence="4">DUF2157 domain-containing protein</fullName>
    </recommendedName>
</protein>
<organism evidence="2 3">
    <name type="scientific">Paenibacillus bovis</name>
    <dbReference type="NCBI Taxonomy" id="1616788"/>
    <lineage>
        <taxon>Bacteria</taxon>
        <taxon>Bacillati</taxon>
        <taxon>Bacillota</taxon>
        <taxon>Bacilli</taxon>
        <taxon>Bacillales</taxon>
        <taxon>Paenibacillaceae</taxon>
        <taxon>Paenibacillus</taxon>
    </lineage>
</organism>
<feature type="transmembrane region" description="Helical" evidence="1">
    <location>
        <begin position="163"/>
        <end position="181"/>
    </location>
</feature>
<keyword evidence="1" id="KW-0812">Transmembrane</keyword>
<feature type="transmembrane region" description="Helical" evidence="1">
    <location>
        <begin position="113"/>
        <end position="133"/>
    </location>
</feature>
<sequence>MVNQDKRGVILDEIEYWRENRLLPAHYCDFLMNLYDVNQERSDKKVLSMQSFKQGNIRTWIFTFLMLCFICMVLLYFTTFPFLVQLVCVPVFTALCYTGGIRWRKRNPIASSFLLAVGSMLMLGMGILIIRQHELNPSLWITVLVIGCALIWCIMGYVISSPVLLYIGFGAFVLLYAGFFARVNPGASWLVLQGLWLPLSLLLVWFSWLVHHRGKKLAAVYFTSGIAIWFMPEVDEVLLRGQVPDIFAVLCVTKIALACILLFILRKKWIVWVAA</sequence>
<dbReference type="OrthoDB" id="2380880at2"/>
<reference evidence="3" key="1">
    <citation type="submission" date="2015-10" db="EMBL/GenBank/DDBJ databases">
        <title>Genome of Paenibacillus bovis sp. nov.</title>
        <authorList>
            <person name="Wu Z."/>
            <person name="Gao C."/>
            <person name="Liu Z."/>
            <person name="Zheng H."/>
        </authorList>
    </citation>
    <scope>NUCLEOTIDE SEQUENCE [LARGE SCALE GENOMIC DNA]</scope>
    <source>
        <strain evidence="3">BD3526</strain>
    </source>
</reference>
<dbReference type="STRING" id="1616788.AR543_18045"/>
<evidence type="ECO:0000313" key="3">
    <source>
        <dbReference type="Proteomes" id="UP000078148"/>
    </source>
</evidence>
<evidence type="ECO:0000256" key="1">
    <source>
        <dbReference type="SAM" id="Phobius"/>
    </source>
</evidence>
<keyword evidence="1" id="KW-0472">Membrane</keyword>
<keyword evidence="3" id="KW-1185">Reference proteome</keyword>
<name>A0A172ZJK1_9BACL</name>
<dbReference type="RefSeq" id="WP_060535819.1">
    <property type="nucleotide sequence ID" value="NZ_CP013023.1"/>
</dbReference>
<dbReference type="KEGG" id="pbv:AR543_18045"/>
<feature type="transmembrane region" description="Helical" evidence="1">
    <location>
        <begin position="59"/>
        <end position="77"/>
    </location>
</feature>
<accession>A0A172ZJK1</accession>
<dbReference type="EMBL" id="CP013023">
    <property type="protein sequence ID" value="ANF97723.1"/>
    <property type="molecule type" value="Genomic_DNA"/>
</dbReference>
<reference evidence="2 3" key="2">
    <citation type="journal article" date="2016" name="Int. J. Syst. Evol. Microbiol.">
        <title>Paenibacillus bovis sp. nov., isolated from raw yak (Bos grunniens) milk.</title>
        <authorList>
            <person name="Gao C."/>
            <person name="Han J."/>
            <person name="Liu Z."/>
            <person name="Xu X."/>
            <person name="Hang F."/>
            <person name="Wu Z."/>
        </authorList>
    </citation>
    <scope>NUCLEOTIDE SEQUENCE [LARGE SCALE GENOMIC DNA]</scope>
    <source>
        <strain evidence="2 3">BD3526</strain>
    </source>
</reference>
<feature type="transmembrane region" description="Helical" evidence="1">
    <location>
        <begin position="217"/>
        <end position="234"/>
    </location>
</feature>
<keyword evidence="1" id="KW-1133">Transmembrane helix</keyword>
<evidence type="ECO:0000313" key="2">
    <source>
        <dbReference type="EMBL" id="ANF97723.1"/>
    </source>
</evidence>
<feature type="transmembrane region" description="Helical" evidence="1">
    <location>
        <begin position="83"/>
        <end position="101"/>
    </location>
</feature>
<dbReference type="Proteomes" id="UP000078148">
    <property type="component" value="Chromosome"/>
</dbReference>
<evidence type="ECO:0008006" key="4">
    <source>
        <dbReference type="Google" id="ProtNLM"/>
    </source>
</evidence>
<feature type="transmembrane region" description="Helical" evidence="1">
    <location>
        <begin position="139"/>
        <end position="158"/>
    </location>
</feature>
<feature type="transmembrane region" description="Helical" evidence="1">
    <location>
        <begin position="246"/>
        <end position="265"/>
    </location>
</feature>
<proteinExistence type="predicted"/>